<evidence type="ECO:0000259" key="2">
    <source>
        <dbReference type="Pfam" id="PF01979"/>
    </source>
</evidence>
<comment type="similarity">
    <text evidence="1">Belongs to the metallo-dependent hydrolases superfamily. Hydantoinase/dihydropyrimidinase family.</text>
</comment>
<feature type="non-terminal residue" evidence="3">
    <location>
        <position position="449"/>
    </location>
</feature>
<proteinExistence type="inferred from homology"/>
<dbReference type="FunFam" id="3.20.20.140:FF:000174">
    <property type="entry name" value="Dihydropyrimidinase-related protein 2"/>
    <property type="match status" value="1"/>
</dbReference>
<dbReference type="Gene3D" id="2.30.40.10">
    <property type="entry name" value="Urease, subunit C, domain 1"/>
    <property type="match status" value="1"/>
</dbReference>
<dbReference type="SUPFAM" id="SSF51338">
    <property type="entry name" value="Composite domain of metallo-dependent hydrolases"/>
    <property type="match status" value="1"/>
</dbReference>
<keyword evidence="3" id="KW-0378">Hydrolase</keyword>
<accession>A0A6J4H1Y7</accession>
<dbReference type="SUPFAM" id="SSF51556">
    <property type="entry name" value="Metallo-dependent hydrolases"/>
    <property type="match status" value="1"/>
</dbReference>
<dbReference type="PANTHER" id="PTHR43668">
    <property type="entry name" value="ALLANTOINASE"/>
    <property type="match status" value="1"/>
</dbReference>
<dbReference type="InterPro" id="IPR006680">
    <property type="entry name" value="Amidohydro-rel"/>
</dbReference>
<dbReference type="EC" id="3.5.2.5" evidence="3"/>
<dbReference type="Gene3D" id="3.20.20.140">
    <property type="entry name" value="Metal-dependent hydrolases"/>
    <property type="match status" value="1"/>
</dbReference>
<dbReference type="GO" id="GO:0005737">
    <property type="term" value="C:cytoplasm"/>
    <property type="evidence" value="ECO:0007669"/>
    <property type="project" value="TreeGrafter"/>
</dbReference>
<reference evidence="3" key="1">
    <citation type="submission" date="2020-02" db="EMBL/GenBank/DDBJ databases">
        <authorList>
            <person name="Meier V. D."/>
        </authorList>
    </citation>
    <scope>NUCLEOTIDE SEQUENCE</scope>
    <source>
        <strain evidence="3">AVDCRST_MAG93</strain>
    </source>
</reference>
<dbReference type="AlphaFoldDB" id="A0A6J4H1Y7"/>
<protein>
    <submittedName>
        <fullName evidence="3">Allantoinase</fullName>
        <ecNumber evidence="3">3.5.2.5</ecNumber>
    </submittedName>
</protein>
<dbReference type="InterPro" id="IPR011059">
    <property type="entry name" value="Metal-dep_hydrolase_composite"/>
</dbReference>
<sequence length="449" mass="48065">MSLDLAIVNGTMVDENGWRRVDIGIHQGKVALLALPGTLPEARETVDASDVWVLPGVVDAHFHCRAPDSPDREDFASGTSAAAAGGVTTLFEMPIAHTSVSTPAVVQERQALVERDAYIDVALFGAGGTLDRDATLALAHSGVIGFKIFTHRAAPNRRVQFADLSVLNERDLHTALTLVAQTGLPCAVHAENDQLLELFTQQVGHGKLTGVDAYMATRPTSVEAMAVAQLAILAEATGAHVHVVHVTSAWAIDIIRMARHRGVRITAETCPQYLLFDEHTAHKFGPWTKIAPPLRTLQDREALWAALADGTLDFIASDHAPFTPADKEVADFMAAPSGMPNVEVAAPLMLSAALEGKLPFEQMIGLLTANPARTYGIYPNKGALAIGSDADVMLYDPKATSTIVIEDWFSRSKGSAQVFNGVNYRGRVCQTIVRGATVYRDGKIVGKPG</sequence>
<dbReference type="InterPro" id="IPR032466">
    <property type="entry name" value="Metal_Hydrolase"/>
</dbReference>
<dbReference type="GO" id="GO:0004038">
    <property type="term" value="F:allantoinase activity"/>
    <property type="evidence" value="ECO:0007669"/>
    <property type="project" value="UniProtKB-EC"/>
</dbReference>
<dbReference type="Pfam" id="PF01979">
    <property type="entry name" value="Amidohydro_1"/>
    <property type="match status" value="1"/>
</dbReference>
<gene>
    <name evidence="3" type="ORF">AVDCRST_MAG93-27</name>
</gene>
<dbReference type="PANTHER" id="PTHR43668:SF2">
    <property type="entry name" value="ALLANTOINASE"/>
    <property type="match status" value="1"/>
</dbReference>
<dbReference type="InterPro" id="IPR050138">
    <property type="entry name" value="DHOase/Allantoinase_Hydrolase"/>
</dbReference>
<dbReference type="GO" id="GO:0006145">
    <property type="term" value="P:purine nucleobase catabolic process"/>
    <property type="evidence" value="ECO:0007669"/>
    <property type="project" value="TreeGrafter"/>
</dbReference>
<organism evidence="3">
    <name type="scientific">uncultured Chloroflexia bacterium</name>
    <dbReference type="NCBI Taxonomy" id="1672391"/>
    <lineage>
        <taxon>Bacteria</taxon>
        <taxon>Bacillati</taxon>
        <taxon>Chloroflexota</taxon>
        <taxon>Chloroflexia</taxon>
        <taxon>environmental samples</taxon>
    </lineage>
</organism>
<evidence type="ECO:0000313" key="3">
    <source>
        <dbReference type="EMBL" id="CAA9211127.1"/>
    </source>
</evidence>
<dbReference type="EMBL" id="CADCTR010000009">
    <property type="protein sequence ID" value="CAA9211127.1"/>
    <property type="molecule type" value="Genomic_DNA"/>
</dbReference>
<name>A0A6J4H1Y7_9CHLR</name>
<feature type="domain" description="Amidohydrolase-related" evidence="2">
    <location>
        <begin position="52"/>
        <end position="438"/>
    </location>
</feature>
<evidence type="ECO:0000256" key="1">
    <source>
        <dbReference type="ARBA" id="ARBA00008829"/>
    </source>
</evidence>